<feature type="region of interest" description="Disordered" evidence="1">
    <location>
        <begin position="1"/>
        <end position="294"/>
    </location>
</feature>
<feature type="compositionally biased region" description="Basic and acidic residues" evidence="1">
    <location>
        <begin position="676"/>
        <end position="685"/>
    </location>
</feature>
<feature type="compositionally biased region" description="Acidic residues" evidence="1">
    <location>
        <begin position="157"/>
        <end position="167"/>
    </location>
</feature>
<feature type="region of interest" description="Disordered" evidence="1">
    <location>
        <begin position="643"/>
        <end position="693"/>
    </location>
</feature>
<feature type="domain" description="SprT-like" evidence="2">
    <location>
        <begin position="470"/>
        <end position="642"/>
    </location>
</feature>
<accession>A0A319CRJ9</accession>
<dbReference type="EMBL" id="KZ826144">
    <property type="protein sequence ID" value="PYH87965.1"/>
    <property type="molecule type" value="Genomic_DNA"/>
</dbReference>
<proteinExistence type="predicted"/>
<feature type="compositionally biased region" description="Low complexity" evidence="1">
    <location>
        <begin position="168"/>
        <end position="186"/>
    </location>
</feature>
<dbReference type="AlphaFoldDB" id="A0A319CRJ9"/>
<sequence>MARLNPASPTKPADLRPRQTKTTSKISRSVTATKRESGDSATVSQDKAEKEQWALTDEIWSKSRSSAATDERPPQRKNRPQRAGTVSSTTFNIFSESDGEGETEDSSRSSLSSQAQSTTDPLRLSHVNSLLIPLSQQPRTRPPRKSVGLNYDKENDPIDGEEQEDEGSSLSRNSSNASNRSPTRRNVPQAEARGEPQSRILRYRQQEIQSEDEASEDNDSDSMDDFIVSDNEEPSFHETSADEISEDEEKLPTPSPPRTRKRLVRGRRPAPEIDTIGSQGSSPEQSSQGIMAMQVPRLEPKPQKLFQKELGLSDKLNGLKIDDNGVEFQPAKTPHGGPREEGRSPTTQATIFGTPPSSPSKGLLRSPTKSRVHIPPTPHRESVEGFWSQEATNDWVDQHSPCKIDTFLQEFDESEAEAIDIDIMPRTRVTKTSPTKTPSKTALKKAEALKKKTEKALKQEFDEKKDSMAKEFLKVLDDTVNEGEIHRIAATGDGVPIVWSRTLQTTAGRANWKRITPPAKSKMPPRHHVKIELAERIIINEDRLIKTLAHEYCHLANYMISDIQNNPHGESFKQWARKCEESMKDHPVYGNQVQITMKHGYDIDYKYEWKCVDCCQVYGRHSRSINPQKSRCGRCQGKLQQIKPKPRNVSPQKKQAKSSLLTSSAKSLLESVAKVMDQENRKSDPDQPPESPN</sequence>
<dbReference type="PANTHER" id="PTHR23099:SF0">
    <property type="entry name" value="GERM CELL NUCLEAR ACIDIC PROTEIN"/>
    <property type="match status" value="1"/>
</dbReference>
<dbReference type="SMART" id="SM00731">
    <property type="entry name" value="SprT"/>
    <property type="match status" value="1"/>
</dbReference>
<dbReference type="Proteomes" id="UP000247810">
    <property type="component" value="Unassembled WGS sequence"/>
</dbReference>
<dbReference type="InterPro" id="IPR035240">
    <property type="entry name" value="SprT_Zn_ribbon"/>
</dbReference>
<dbReference type="Pfam" id="PF17283">
    <property type="entry name" value="Zn_ribbon_SprT"/>
    <property type="match status" value="1"/>
</dbReference>
<reference evidence="3 4" key="1">
    <citation type="submission" date="2018-02" db="EMBL/GenBank/DDBJ databases">
        <title>The genomes of Aspergillus section Nigri reveals drivers in fungal speciation.</title>
        <authorList>
            <consortium name="DOE Joint Genome Institute"/>
            <person name="Vesth T.C."/>
            <person name="Nybo J."/>
            <person name="Theobald S."/>
            <person name="Brandl J."/>
            <person name="Frisvad J.C."/>
            <person name="Nielsen K.F."/>
            <person name="Lyhne E.K."/>
            <person name="Kogle M.E."/>
            <person name="Kuo A."/>
            <person name="Riley R."/>
            <person name="Clum A."/>
            <person name="Nolan M."/>
            <person name="Lipzen A."/>
            <person name="Salamov A."/>
            <person name="Henrissat B."/>
            <person name="Wiebenga A."/>
            <person name="De vries R.P."/>
            <person name="Grigoriev I.V."/>
            <person name="Mortensen U.H."/>
            <person name="Andersen M.R."/>
            <person name="Baker S.E."/>
        </authorList>
    </citation>
    <scope>NUCLEOTIDE SEQUENCE [LARGE SCALE GENOMIC DNA]</scope>
    <source>
        <strain evidence="3 4">CBS 707.79</strain>
    </source>
</reference>
<dbReference type="OrthoDB" id="20772at2759"/>
<evidence type="ECO:0000256" key="1">
    <source>
        <dbReference type="SAM" id="MobiDB-lite"/>
    </source>
</evidence>
<evidence type="ECO:0000313" key="4">
    <source>
        <dbReference type="Proteomes" id="UP000247810"/>
    </source>
</evidence>
<feature type="compositionally biased region" description="Low complexity" evidence="1">
    <location>
        <begin position="108"/>
        <end position="117"/>
    </location>
</feature>
<feature type="compositionally biased region" description="Basic residues" evidence="1">
    <location>
        <begin position="258"/>
        <end position="268"/>
    </location>
</feature>
<evidence type="ECO:0000313" key="3">
    <source>
        <dbReference type="EMBL" id="PYH87965.1"/>
    </source>
</evidence>
<dbReference type="PANTHER" id="PTHR23099">
    <property type="entry name" value="TRANSCRIPTIONAL REGULATOR"/>
    <property type="match status" value="1"/>
</dbReference>
<evidence type="ECO:0000259" key="2">
    <source>
        <dbReference type="SMART" id="SM00731"/>
    </source>
</evidence>
<organism evidence="3 4">
    <name type="scientific">Aspergillus ellipticus CBS 707.79</name>
    <dbReference type="NCBI Taxonomy" id="1448320"/>
    <lineage>
        <taxon>Eukaryota</taxon>
        <taxon>Fungi</taxon>
        <taxon>Dikarya</taxon>
        <taxon>Ascomycota</taxon>
        <taxon>Pezizomycotina</taxon>
        <taxon>Eurotiomycetes</taxon>
        <taxon>Eurotiomycetidae</taxon>
        <taxon>Eurotiales</taxon>
        <taxon>Aspergillaceae</taxon>
        <taxon>Aspergillus</taxon>
        <taxon>Aspergillus subgen. Circumdati</taxon>
    </lineage>
</organism>
<feature type="compositionally biased region" description="Low complexity" evidence="1">
    <location>
        <begin position="657"/>
        <end position="669"/>
    </location>
</feature>
<feature type="compositionally biased region" description="Polar residues" evidence="1">
    <location>
        <begin position="20"/>
        <end position="32"/>
    </location>
</feature>
<dbReference type="STRING" id="1448320.A0A319CRJ9"/>
<dbReference type="GO" id="GO:0006950">
    <property type="term" value="P:response to stress"/>
    <property type="evidence" value="ECO:0007669"/>
    <property type="project" value="UniProtKB-ARBA"/>
</dbReference>
<dbReference type="Pfam" id="PF10263">
    <property type="entry name" value="SprT-like"/>
    <property type="match status" value="1"/>
</dbReference>
<keyword evidence="4" id="KW-1185">Reference proteome</keyword>
<feature type="compositionally biased region" description="Acidic residues" evidence="1">
    <location>
        <begin position="209"/>
        <end position="224"/>
    </location>
</feature>
<dbReference type="GO" id="GO:0005634">
    <property type="term" value="C:nucleus"/>
    <property type="evidence" value="ECO:0007669"/>
    <property type="project" value="TreeGrafter"/>
</dbReference>
<feature type="compositionally biased region" description="Low complexity" evidence="1">
    <location>
        <begin position="277"/>
        <end position="289"/>
    </location>
</feature>
<protein>
    <recommendedName>
        <fullName evidence="2">SprT-like domain-containing protein</fullName>
    </recommendedName>
</protein>
<feature type="compositionally biased region" description="Polar residues" evidence="1">
    <location>
        <begin position="84"/>
        <end position="94"/>
    </location>
</feature>
<gene>
    <name evidence="3" type="ORF">BO71DRAFT_489140</name>
</gene>
<dbReference type="VEuPathDB" id="FungiDB:BO71DRAFT_489140"/>
<dbReference type="InterPro" id="IPR006640">
    <property type="entry name" value="SprT-like_domain"/>
</dbReference>
<name>A0A319CRJ9_9EURO</name>
<feature type="region of interest" description="Disordered" evidence="1">
    <location>
        <begin position="317"/>
        <end position="381"/>
    </location>
</feature>